<dbReference type="InterPro" id="IPR036928">
    <property type="entry name" value="AS_sf"/>
</dbReference>
<dbReference type="InterPro" id="IPR000120">
    <property type="entry name" value="Amidase"/>
</dbReference>
<dbReference type="PANTHER" id="PTHR11895:SF176">
    <property type="entry name" value="AMIDASE AMID-RELATED"/>
    <property type="match status" value="1"/>
</dbReference>
<evidence type="ECO:0000259" key="1">
    <source>
        <dbReference type="Pfam" id="PF01425"/>
    </source>
</evidence>
<dbReference type="Gene3D" id="3.90.1300.10">
    <property type="entry name" value="Amidase signature (AS) domain"/>
    <property type="match status" value="1"/>
</dbReference>
<proteinExistence type="predicted"/>
<sequence length="452" mass="47155">MTLPPDPLADGLLAFEQALRAGTTTSRSATEAYLARIEALNSGLGAYRYEAAEAALADADRVDRALTSGRDPGPLAGLPIAIKDLFVVDGMPTGAGTDLDVSDIVGYTEGPLVRRLRDLGCVFLGKTRTVEFALGIAGVSSPHGTPRNPCDGDVVRIPGGSSSGSAVAAAAGLCAFAIGSDTGGSVRVPAALCGTTGIKPSQGHWSADGAFPLVRHLDTPGLLMRDPHDAALVAAAIDGITPTAIRLDRTTFAVPRDYFLDGLEPAVERAFERALEALRMRGASIREMNVLSGARNRESYFPAVLGASAVAVLGRERYAASRHLVDPVIRRRIDAGLEVTGDAILSLEWERQTTMAEAAHQLTDVDAILTPTAAITAPPLSDFDDAEIAYRHAVDLSRNSQPGNYLGLCGASVPVHRSDELPVGLQIMAAPNTDHALYGLVASIGEAISHAG</sequence>
<dbReference type="Proteomes" id="UP000248916">
    <property type="component" value="Unassembled WGS sequence"/>
</dbReference>
<dbReference type="SUPFAM" id="SSF75304">
    <property type="entry name" value="Amidase signature (AS) enzymes"/>
    <property type="match status" value="1"/>
</dbReference>
<keyword evidence="3" id="KW-1185">Reference proteome</keyword>
<name>A0A2W7NBX7_9RHOB</name>
<dbReference type="InterPro" id="IPR023631">
    <property type="entry name" value="Amidase_dom"/>
</dbReference>
<protein>
    <submittedName>
        <fullName evidence="2">Aspartyl-tRNA(Asn)/glutamyl-tRNA(Gln) amidotransferase subunit A</fullName>
    </submittedName>
</protein>
<dbReference type="PANTHER" id="PTHR11895">
    <property type="entry name" value="TRANSAMIDASE"/>
    <property type="match status" value="1"/>
</dbReference>
<accession>A0A2W7NBX7</accession>
<dbReference type="AlphaFoldDB" id="A0A2W7NBX7"/>
<evidence type="ECO:0000313" key="3">
    <source>
        <dbReference type="Proteomes" id="UP000248916"/>
    </source>
</evidence>
<gene>
    <name evidence="2" type="ORF">LX81_04192</name>
</gene>
<comment type="caution">
    <text evidence="2">The sequence shown here is derived from an EMBL/GenBank/DDBJ whole genome shotgun (WGS) entry which is preliminary data.</text>
</comment>
<feature type="domain" description="Amidase" evidence="1">
    <location>
        <begin position="29"/>
        <end position="437"/>
    </location>
</feature>
<reference evidence="2 3" key="1">
    <citation type="submission" date="2018-06" db="EMBL/GenBank/DDBJ databases">
        <title>Genomic Encyclopedia of Archaeal and Bacterial Type Strains, Phase II (KMG-II): from individual species to whole genera.</title>
        <authorList>
            <person name="Goeker M."/>
        </authorList>
    </citation>
    <scope>NUCLEOTIDE SEQUENCE [LARGE SCALE GENOMIC DNA]</scope>
    <source>
        <strain evidence="2 3">DSM 22009</strain>
    </source>
</reference>
<organism evidence="2 3">
    <name type="scientific">Palleronia aestuarii</name>
    <dbReference type="NCBI Taxonomy" id="568105"/>
    <lineage>
        <taxon>Bacteria</taxon>
        <taxon>Pseudomonadati</taxon>
        <taxon>Pseudomonadota</taxon>
        <taxon>Alphaproteobacteria</taxon>
        <taxon>Rhodobacterales</taxon>
        <taxon>Roseobacteraceae</taxon>
        <taxon>Palleronia</taxon>
    </lineage>
</organism>
<dbReference type="EMBL" id="QKZL01000044">
    <property type="protein sequence ID" value="PZX10556.1"/>
    <property type="molecule type" value="Genomic_DNA"/>
</dbReference>
<dbReference type="GO" id="GO:0016740">
    <property type="term" value="F:transferase activity"/>
    <property type="evidence" value="ECO:0007669"/>
    <property type="project" value="UniProtKB-KW"/>
</dbReference>
<evidence type="ECO:0000313" key="2">
    <source>
        <dbReference type="EMBL" id="PZX10556.1"/>
    </source>
</evidence>
<keyword evidence="2" id="KW-0808">Transferase</keyword>
<dbReference type="Pfam" id="PF01425">
    <property type="entry name" value="Amidase"/>
    <property type="match status" value="1"/>
</dbReference>